<dbReference type="Pfam" id="PF15643">
    <property type="entry name" value="Tox-PL-2"/>
    <property type="match status" value="1"/>
</dbReference>
<reference evidence="2" key="2">
    <citation type="journal article" date="2022" name="Microbiol. Resour. Announc.">
        <title>Metagenome Sequencing to Explore Phylogenomics of Terrestrial Cyanobacteria.</title>
        <authorList>
            <person name="Ward R.D."/>
            <person name="Stajich J.E."/>
            <person name="Johansen J.R."/>
            <person name="Huntemann M."/>
            <person name="Clum A."/>
            <person name="Foster B."/>
            <person name="Foster B."/>
            <person name="Roux S."/>
            <person name="Palaniappan K."/>
            <person name="Varghese N."/>
            <person name="Mukherjee S."/>
            <person name="Reddy T.B.K."/>
            <person name="Daum C."/>
            <person name="Copeland A."/>
            <person name="Chen I.A."/>
            <person name="Ivanova N.N."/>
            <person name="Kyrpides N.C."/>
            <person name="Shapiro N."/>
            <person name="Eloe-Fadrosh E.A."/>
            <person name="Pietrasiak N."/>
        </authorList>
    </citation>
    <scope>NUCLEOTIDE SEQUENCE</scope>
    <source>
        <strain evidence="2">GSE-NOS-MK-12-04C</strain>
    </source>
</reference>
<dbReference type="EMBL" id="JAHHGZ010000036">
    <property type="protein sequence ID" value="MBW4670854.1"/>
    <property type="molecule type" value="Genomic_DNA"/>
</dbReference>
<proteinExistence type="predicted"/>
<evidence type="ECO:0000259" key="1">
    <source>
        <dbReference type="Pfam" id="PF15643"/>
    </source>
</evidence>
<protein>
    <recommendedName>
        <fullName evidence="1">Tox-PL-2 domain-containing protein</fullName>
    </recommendedName>
</protein>
<reference evidence="2" key="1">
    <citation type="submission" date="2021-05" db="EMBL/GenBank/DDBJ databases">
        <authorList>
            <person name="Pietrasiak N."/>
            <person name="Ward R."/>
            <person name="Stajich J.E."/>
            <person name="Kurbessoian T."/>
        </authorList>
    </citation>
    <scope>NUCLEOTIDE SEQUENCE</scope>
    <source>
        <strain evidence="2">GSE-NOS-MK-12-04C</strain>
    </source>
</reference>
<evidence type="ECO:0000313" key="2">
    <source>
        <dbReference type="EMBL" id="MBW4670854.1"/>
    </source>
</evidence>
<name>A0A951QQY9_9CYAN</name>
<dbReference type="AlphaFoldDB" id="A0A951QQY9"/>
<sequence length="118" mass="13376">MELRQQITQIASRFQLFECVDCAEALTEFLTQRGIRGKHIKLYTGKAKGKYGNIYHDGLQRNIATNGRHEGIVIEIAGQEIVFDNIHHEGISRETWMTNLHCLAVDLGGGFEVTEVEF</sequence>
<accession>A0A951QQY9</accession>
<feature type="domain" description="Tox-PL-2" evidence="1">
    <location>
        <begin position="2"/>
        <end position="101"/>
    </location>
</feature>
<dbReference type="InterPro" id="IPR028910">
    <property type="entry name" value="Tox-PL-2_dom"/>
</dbReference>
<dbReference type="Proteomes" id="UP000729701">
    <property type="component" value="Unassembled WGS sequence"/>
</dbReference>
<organism evidence="2 3">
    <name type="scientific">Cyanomargarita calcarea GSE-NOS-MK-12-04C</name>
    <dbReference type="NCBI Taxonomy" id="2839659"/>
    <lineage>
        <taxon>Bacteria</taxon>
        <taxon>Bacillati</taxon>
        <taxon>Cyanobacteriota</taxon>
        <taxon>Cyanophyceae</taxon>
        <taxon>Nostocales</taxon>
        <taxon>Cyanomargaritaceae</taxon>
        <taxon>Cyanomargarita</taxon>
    </lineage>
</organism>
<evidence type="ECO:0000313" key="3">
    <source>
        <dbReference type="Proteomes" id="UP000729701"/>
    </source>
</evidence>
<gene>
    <name evidence="2" type="ORF">KME60_26380</name>
</gene>
<comment type="caution">
    <text evidence="2">The sequence shown here is derived from an EMBL/GenBank/DDBJ whole genome shotgun (WGS) entry which is preliminary data.</text>
</comment>